<dbReference type="PIRSF" id="PIRSF000414">
    <property type="entry name" value="AICARFT_IMPCHas"/>
    <property type="match status" value="1"/>
</dbReference>
<dbReference type="SUPFAM" id="SSF52335">
    <property type="entry name" value="Methylglyoxal synthase-like"/>
    <property type="match status" value="1"/>
</dbReference>
<dbReference type="FunFam" id="3.40.140.20:FF:000005">
    <property type="entry name" value="Bifunctional purine biosynthesis protein PurH"/>
    <property type="match status" value="1"/>
</dbReference>
<evidence type="ECO:0000256" key="1">
    <source>
        <dbReference type="ARBA" id="ARBA00004844"/>
    </source>
</evidence>
<dbReference type="GO" id="GO:0004643">
    <property type="term" value="F:phosphoribosylaminoimidazolecarboxamide formyltransferase activity"/>
    <property type="evidence" value="ECO:0007669"/>
    <property type="project" value="UniProtKB-UniRule"/>
</dbReference>
<dbReference type="PROSITE" id="PS51855">
    <property type="entry name" value="MGS"/>
    <property type="match status" value="1"/>
</dbReference>
<dbReference type="EC" id="2.1.2.3" evidence="10"/>
<comment type="similarity">
    <text evidence="3 10">Belongs to the PurH family.</text>
</comment>
<evidence type="ECO:0000256" key="4">
    <source>
        <dbReference type="ARBA" id="ARBA00022679"/>
    </source>
</evidence>
<dbReference type="AlphaFoldDB" id="A0A4R5DIL8"/>
<feature type="domain" description="MGS-like" evidence="11">
    <location>
        <begin position="1"/>
        <end position="147"/>
    </location>
</feature>
<comment type="caution">
    <text evidence="12">The sequence shown here is derived from an EMBL/GenBank/DDBJ whole genome shotgun (WGS) entry which is preliminary data.</text>
</comment>
<dbReference type="CDD" id="cd01421">
    <property type="entry name" value="IMPCH"/>
    <property type="match status" value="1"/>
</dbReference>
<dbReference type="InterPro" id="IPR016193">
    <property type="entry name" value="Cytidine_deaminase-like"/>
</dbReference>
<evidence type="ECO:0000256" key="6">
    <source>
        <dbReference type="ARBA" id="ARBA00022801"/>
    </source>
</evidence>
<dbReference type="FunFam" id="3.40.50.1380:FF:000001">
    <property type="entry name" value="Bifunctional purine biosynthesis protein PurH"/>
    <property type="match status" value="1"/>
</dbReference>
<keyword evidence="5 10" id="KW-0658">Purine biosynthesis</keyword>
<evidence type="ECO:0000256" key="7">
    <source>
        <dbReference type="ARBA" id="ARBA00023268"/>
    </source>
</evidence>
<evidence type="ECO:0000256" key="9">
    <source>
        <dbReference type="ARBA" id="ARBA00050687"/>
    </source>
</evidence>
<dbReference type="PANTHER" id="PTHR11692">
    <property type="entry name" value="BIFUNCTIONAL PURINE BIOSYNTHESIS PROTEIN PURH"/>
    <property type="match status" value="1"/>
</dbReference>
<evidence type="ECO:0000256" key="10">
    <source>
        <dbReference type="HAMAP-Rule" id="MF_00139"/>
    </source>
</evidence>
<gene>
    <name evidence="10 12" type="primary">purH</name>
    <name evidence="12" type="ORF">E0F88_19050</name>
</gene>
<comment type="catalytic activity">
    <reaction evidence="8 10">
        <text>(6R)-10-formyltetrahydrofolate + 5-amino-1-(5-phospho-beta-D-ribosyl)imidazole-4-carboxamide = 5-formamido-1-(5-phospho-D-ribosyl)imidazole-4-carboxamide + (6S)-5,6,7,8-tetrahydrofolate</text>
        <dbReference type="Rhea" id="RHEA:22192"/>
        <dbReference type="ChEBI" id="CHEBI:57453"/>
        <dbReference type="ChEBI" id="CHEBI:58467"/>
        <dbReference type="ChEBI" id="CHEBI:58475"/>
        <dbReference type="ChEBI" id="CHEBI:195366"/>
        <dbReference type="EC" id="2.1.2.3"/>
    </reaction>
</comment>
<dbReference type="GO" id="GO:0003937">
    <property type="term" value="F:IMP cyclohydrolase activity"/>
    <property type="evidence" value="ECO:0007669"/>
    <property type="project" value="UniProtKB-UniRule"/>
</dbReference>
<keyword evidence="13" id="KW-1185">Reference proteome</keyword>
<keyword evidence="6 10" id="KW-0378">Hydrolase</keyword>
<dbReference type="InterPro" id="IPR024051">
    <property type="entry name" value="AICAR_Tfase_dup_dom_sf"/>
</dbReference>
<comment type="pathway">
    <text evidence="2 10">Purine metabolism; IMP biosynthesis via de novo pathway; 5-formamido-1-(5-phospho-D-ribosyl)imidazole-4-carboxamide from 5-amino-1-(5-phospho-D-ribosyl)imidazole-4-carboxamide (10-formyl THF route): step 1/1.</text>
</comment>
<dbReference type="SMART" id="SM00851">
    <property type="entry name" value="MGS"/>
    <property type="match status" value="1"/>
</dbReference>
<keyword evidence="7 10" id="KW-0511">Multifunctional enzyme</keyword>
<dbReference type="Gene3D" id="3.40.50.1380">
    <property type="entry name" value="Methylglyoxal synthase-like domain"/>
    <property type="match status" value="1"/>
</dbReference>
<dbReference type="Proteomes" id="UP000294850">
    <property type="component" value="Unassembled WGS sequence"/>
</dbReference>
<dbReference type="Pfam" id="PF01808">
    <property type="entry name" value="AICARFT_IMPCHas"/>
    <property type="match status" value="1"/>
</dbReference>
<dbReference type="FunFam" id="3.40.140.20:FF:000001">
    <property type="entry name" value="Bifunctional purine biosynthesis protein PurH"/>
    <property type="match status" value="1"/>
</dbReference>
<comment type="pathway">
    <text evidence="1 10">Purine metabolism; IMP biosynthesis via de novo pathway; IMP from 5-formamido-1-(5-phospho-D-ribosyl)imidazole-4-carboxamide: step 1/1.</text>
</comment>
<protein>
    <recommendedName>
        <fullName evidence="10">Bifunctional purine biosynthesis protein PurH</fullName>
    </recommendedName>
    <domain>
        <recommendedName>
            <fullName evidence="10">Phosphoribosylaminoimidazolecarboxamide formyltransferase</fullName>
            <ecNumber evidence="10">2.1.2.3</ecNumber>
        </recommendedName>
        <alternativeName>
            <fullName evidence="10">AICAR transformylase</fullName>
        </alternativeName>
    </domain>
    <domain>
        <recommendedName>
            <fullName evidence="10">IMP cyclohydrolase</fullName>
            <ecNumber evidence="10">3.5.4.10</ecNumber>
        </recommendedName>
        <alternativeName>
            <fullName evidence="10">ATIC</fullName>
        </alternativeName>
        <alternativeName>
            <fullName evidence="10">IMP synthase</fullName>
        </alternativeName>
        <alternativeName>
            <fullName evidence="10">Inosinicase</fullName>
        </alternativeName>
    </domain>
</protein>
<sequence length="511" mass="55312">MSKKIQSALISVYYKDGLEPLVRLLHENGVKLYSTGGTQTFIENLQIPVTAAEELTGYPSIFGGRVKTLHPAIMGGILYRRDDAGDVAQAAQYNIPAIDLVVVDLYPFEETVASGAGEEEIIEKIDIGGISLIRATAKNFKDTLIVSSRSQYAGVVELLDAKAGATDLEDRRKYAGEAFGVSSHYDGAINSYFISKETQADSALYDFQSLPSQTLRYGENPHQNATYFGDLEGIFEKLHGKELSYNNLVDVDACVNLIDEFIGSDPTFAIIKHTNACGIATAATAKEAYDNALACDPVSAFGGVVITNTKVDLATAEELNKLFMEILIAPEFDEDALALLKSKKNRNLLKRKSTQLPNVMFKTILNGVLVQDKDLSTETASQFTTVTEKAPTEDELKALEFALKVCKHTKSNTIVLAKENQLLASGTGQTSRVDALRQAIDKAKAFGFDLNGAVMASDAFFPFADCVEIAHLAGITSVVQPGGSIRDKDSVAYCDANGVSMVTTGVRHFKH</sequence>
<dbReference type="SUPFAM" id="SSF53927">
    <property type="entry name" value="Cytidine deaminase-like"/>
    <property type="match status" value="1"/>
</dbReference>
<dbReference type="GO" id="GO:0006189">
    <property type="term" value="P:'de novo' IMP biosynthetic process"/>
    <property type="evidence" value="ECO:0007669"/>
    <property type="project" value="UniProtKB-UniRule"/>
</dbReference>
<organism evidence="12 13">
    <name type="scientific">Dyadobacter psychrotolerans</name>
    <dbReference type="NCBI Taxonomy" id="2541721"/>
    <lineage>
        <taxon>Bacteria</taxon>
        <taxon>Pseudomonadati</taxon>
        <taxon>Bacteroidota</taxon>
        <taxon>Cytophagia</taxon>
        <taxon>Cytophagales</taxon>
        <taxon>Spirosomataceae</taxon>
        <taxon>Dyadobacter</taxon>
    </lineage>
</organism>
<dbReference type="HAMAP" id="MF_00139">
    <property type="entry name" value="PurH"/>
    <property type="match status" value="1"/>
</dbReference>
<dbReference type="NCBIfam" id="NF002049">
    <property type="entry name" value="PRK00881.1"/>
    <property type="match status" value="1"/>
</dbReference>
<evidence type="ECO:0000259" key="11">
    <source>
        <dbReference type="PROSITE" id="PS51855"/>
    </source>
</evidence>
<dbReference type="SMART" id="SM00798">
    <property type="entry name" value="AICARFT_IMPCHas"/>
    <property type="match status" value="1"/>
</dbReference>
<dbReference type="EMBL" id="SMFL01000007">
    <property type="protein sequence ID" value="TDE13157.1"/>
    <property type="molecule type" value="Genomic_DNA"/>
</dbReference>
<evidence type="ECO:0000256" key="2">
    <source>
        <dbReference type="ARBA" id="ARBA00004954"/>
    </source>
</evidence>
<dbReference type="OrthoDB" id="9802065at2"/>
<evidence type="ECO:0000256" key="3">
    <source>
        <dbReference type="ARBA" id="ARBA00007667"/>
    </source>
</evidence>
<dbReference type="Gene3D" id="3.40.140.20">
    <property type="match status" value="2"/>
</dbReference>
<evidence type="ECO:0000256" key="5">
    <source>
        <dbReference type="ARBA" id="ARBA00022755"/>
    </source>
</evidence>
<reference evidence="12 13" key="1">
    <citation type="submission" date="2019-03" db="EMBL/GenBank/DDBJ databases">
        <title>Dyadobacter AR-3-6 sp. nov., isolated from arctic soil.</title>
        <authorList>
            <person name="Chaudhary D.K."/>
        </authorList>
    </citation>
    <scope>NUCLEOTIDE SEQUENCE [LARGE SCALE GENOMIC DNA]</scope>
    <source>
        <strain evidence="12 13">AR-3-6</strain>
    </source>
</reference>
<dbReference type="RefSeq" id="WP_131959877.1">
    <property type="nucleotide sequence ID" value="NZ_SMFL01000007.1"/>
</dbReference>
<name>A0A4R5DIL8_9BACT</name>
<keyword evidence="4 10" id="KW-0808">Transferase</keyword>
<evidence type="ECO:0000256" key="8">
    <source>
        <dbReference type="ARBA" id="ARBA00050488"/>
    </source>
</evidence>
<dbReference type="UniPathway" id="UPA00074">
    <property type="reaction ID" value="UER00133"/>
</dbReference>
<dbReference type="EC" id="3.5.4.10" evidence="10"/>
<dbReference type="PANTHER" id="PTHR11692:SF0">
    <property type="entry name" value="BIFUNCTIONAL PURINE BIOSYNTHESIS PROTEIN ATIC"/>
    <property type="match status" value="1"/>
</dbReference>
<dbReference type="InterPro" id="IPR002695">
    <property type="entry name" value="PurH-like"/>
</dbReference>
<dbReference type="GO" id="GO:0005829">
    <property type="term" value="C:cytosol"/>
    <property type="evidence" value="ECO:0007669"/>
    <property type="project" value="TreeGrafter"/>
</dbReference>
<dbReference type="Pfam" id="PF02142">
    <property type="entry name" value="MGS"/>
    <property type="match status" value="1"/>
</dbReference>
<proteinExistence type="inferred from homology"/>
<comment type="catalytic activity">
    <reaction evidence="9 10">
        <text>IMP + H2O = 5-formamido-1-(5-phospho-D-ribosyl)imidazole-4-carboxamide</text>
        <dbReference type="Rhea" id="RHEA:18445"/>
        <dbReference type="ChEBI" id="CHEBI:15377"/>
        <dbReference type="ChEBI" id="CHEBI:58053"/>
        <dbReference type="ChEBI" id="CHEBI:58467"/>
        <dbReference type="EC" id="3.5.4.10"/>
    </reaction>
</comment>
<dbReference type="InterPro" id="IPR036914">
    <property type="entry name" value="MGS-like_dom_sf"/>
</dbReference>
<accession>A0A4R5DIL8</accession>
<evidence type="ECO:0000313" key="13">
    <source>
        <dbReference type="Proteomes" id="UP000294850"/>
    </source>
</evidence>
<comment type="domain">
    <text evidence="10">The IMP cyclohydrolase activity resides in the N-terminal region.</text>
</comment>
<evidence type="ECO:0000313" key="12">
    <source>
        <dbReference type="EMBL" id="TDE13157.1"/>
    </source>
</evidence>
<dbReference type="InterPro" id="IPR011607">
    <property type="entry name" value="MGS-like_dom"/>
</dbReference>